<evidence type="ECO:0000256" key="1">
    <source>
        <dbReference type="ARBA" id="ARBA00023015"/>
    </source>
</evidence>
<dbReference type="Gene3D" id="1.10.10.10">
    <property type="entry name" value="Winged helix-like DNA-binding domain superfamily/Winged helix DNA-binding domain"/>
    <property type="match status" value="1"/>
</dbReference>
<keyword evidence="3" id="KW-0804">Transcription</keyword>
<dbReference type="RefSeq" id="WP_147903762.1">
    <property type="nucleotide sequence ID" value="NZ_BAAAGC010000008.1"/>
</dbReference>
<evidence type="ECO:0000256" key="2">
    <source>
        <dbReference type="ARBA" id="ARBA00023125"/>
    </source>
</evidence>
<evidence type="ECO:0000313" key="6">
    <source>
        <dbReference type="Proteomes" id="UP000321814"/>
    </source>
</evidence>
<evidence type="ECO:0000256" key="3">
    <source>
        <dbReference type="ARBA" id="ARBA00023163"/>
    </source>
</evidence>
<comment type="caution">
    <text evidence="5">The sequence shown here is derived from an EMBL/GenBank/DDBJ whole genome shotgun (WGS) entry which is preliminary data.</text>
</comment>
<dbReference type="Pfam" id="PF12802">
    <property type="entry name" value="MarR_2"/>
    <property type="match status" value="1"/>
</dbReference>
<reference evidence="5 6" key="1">
    <citation type="submission" date="2019-08" db="EMBL/GenBank/DDBJ databases">
        <title>Draft genome analysis of Rheinheimera tangshanensis isolated from the roots of fresh rice plants (Oryza sativa).</title>
        <authorList>
            <person name="Yu Q."/>
            <person name="Qi Y."/>
            <person name="Zhang H."/>
            <person name="Pu J."/>
        </authorList>
    </citation>
    <scope>NUCLEOTIDE SEQUENCE [LARGE SCALE GENOMIC DNA]</scope>
    <source>
        <strain evidence="5 6">JA3-B52</strain>
    </source>
</reference>
<dbReference type="GO" id="GO:0003677">
    <property type="term" value="F:DNA binding"/>
    <property type="evidence" value="ECO:0007669"/>
    <property type="project" value="UniProtKB-KW"/>
</dbReference>
<dbReference type="GO" id="GO:0003700">
    <property type="term" value="F:DNA-binding transcription factor activity"/>
    <property type="evidence" value="ECO:0007669"/>
    <property type="project" value="InterPro"/>
</dbReference>
<keyword evidence="1" id="KW-0805">Transcription regulation</keyword>
<dbReference type="PANTHER" id="PTHR42756">
    <property type="entry name" value="TRANSCRIPTIONAL REGULATOR, MARR"/>
    <property type="match status" value="1"/>
</dbReference>
<dbReference type="Proteomes" id="UP000321814">
    <property type="component" value="Unassembled WGS sequence"/>
</dbReference>
<dbReference type="SMART" id="SM00347">
    <property type="entry name" value="HTH_MARR"/>
    <property type="match status" value="1"/>
</dbReference>
<dbReference type="InterPro" id="IPR036390">
    <property type="entry name" value="WH_DNA-bd_sf"/>
</dbReference>
<name>A0A5C8LWF5_9GAMM</name>
<dbReference type="EMBL" id="VRLR01000003">
    <property type="protein sequence ID" value="TXK81621.1"/>
    <property type="molecule type" value="Genomic_DNA"/>
</dbReference>
<gene>
    <name evidence="5" type="ORF">FU839_06890</name>
</gene>
<dbReference type="InterPro" id="IPR036388">
    <property type="entry name" value="WH-like_DNA-bd_sf"/>
</dbReference>
<feature type="domain" description="HTH marR-type" evidence="4">
    <location>
        <begin position="4"/>
        <end position="138"/>
    </location>
</feature>
<accession>A0A5C8LWF5</accession>
<protein>
    <submittedName>
        <fullName evidence="5">MarR family transcriptional regulator</fullName>
    </submittedName>
</protein>
<evidence type="ECO:0000313" key="5">
    <source>
        <dbReference type="EMBL" id="TXK81621.1"/>
    </source>
</evidence>
<dbReference type="OrthoDB" id="6196575at2"/>
<dbReference type="SUPFAM" id="SSF46785">
    <property type="entry name" value="Winged helix' DNA-binding domain"/>
    <property type="match status" value="1"/>
</dbReference>
<sequence length="145" mass="16403">MEQKQDVLDQLQQLTAELRGQFFQQLGPELPGLTAMHGRLLILIARTNGCTAQQLSELLRRDKAQITRLLNDLQQAALVQRHTDPSDGRRQLLVLSGQGQHVATQLQIKKRQIASKMLAGLTSQQQQHMSELLAQMYQNLLSRDI</sequence>
<dbReference type="AlphaFoldDB" id="A0A5C8LWF5"/>
<dbReference type="PANTHER" id="PTHR42756:SF1">
    <property type="entry name" value="TRANSCRIPTIONAL REPRESSOR OF EMRAB OPERON"/>
    <property type="match status" value="1"/>
</dbReference>
<dbReference type="PRINTS" id="PR00598">
    <property type="entry name" value="HTHMARR"/>
</dbReference>
<keyword evidence="2" id="KW-0238">DNA-binding</keyword>
<proteinExistence type="predicted"/>
<keyword evidence="6" id="KW-1185">Reference proteome</keyword>
<organism evidence="5 6">
    <name type="scientific">Rheinheimera tangshanensis</name>
    <dbReference type="NCBI Taxonomy" id="400153"/>
    <lineage>
        <taxon>Bacteria</taxon>
        <taxon>Pseudomonadati</taxon>
        <taxon>Pseudomonadota</taxon>
        <taxon>Gammaproteobacteria</taxon>
        <taxon>Chromatiales</taxon>
        <taxon>Chromatiaceae</taxon>
        <taxon>Rheinheimera</taxon>
    </lineage>
</organism>
<dbReference type="InterPro" id="IPR000835">
    <property type="entry name" value="HTH_MarR-typ"/>
</dbReference>
<dbReference type="PROSITE" id="PS50995">
    <property type="entry name" value="HTH_MARR_2"/>
    <property type="match status" value="1"/>
</dbReference>
<evidence type="ECO:0000259" key="4">
    <source>
        <dbReference type="PROSITE" id="PS50995"/>
    </source>
</evidence>